<reference evidence="9" key="1">
    <citation type="submission" date="2025-08" db="UniProtKB">
        <authorList>
            <consortium name="RefSeq"/>
        </authorList>
    </citation>
    <scope>IDENTIFICATION</scope>
</reference>
<gene>
    <name evidence="9" type="primary">DDIAS</name>
</gene>
<dbReference type="InterPro" id="IPR043522">
    <property type="entry name" value="DDIAS"/>
</dbReference>
<dbReference type="RefSeq" id="XP_017675095.1">
    <property type="nucleotide sequence ID" value="XM_017819606.1"/>
</dbReference>
<dbReference type="GO" id="GO:1902230">
    <property type="term" value="P:negative regulation of intrinsic apoptotic signaling pathway in response to DNA damage"/>
    <property type="evidence" value="ECO:0007669"/>
    <property type="project" value="InterPro"/>
</dbReference>
<dbReference type="Gene3D" id="2.40.50.140">
    <property type="entry name" value="Nucleic acid-binding proteins"/>
    <property type="match status" value="1"/>
</dbReference>
<dbReference type="AlphaFoldDB" id="A0A6J0HLZ4"/>
<comment type="similarity">
    <text evidence="1">Belongs to the replication factor A protein 1 family.</text>
</comment>
<keyword evidence="4" id="KW-0862">Zinc</keyword>
<dbReference type="CTD" id="220042"/>
<feature type="region of interest" description="Disordered" evidence="6">
    <location>
        <begin position="812"/>
        <end position="837"/>
    </location>
</feature>
<dbReference type="GO" id="GO:0003677">
    <property type="term" value="F:DNA binding"/>
    <property type="evidence" value="ECO:0007669"/>
    <property type="project" value="UniProtKB-KW"/>
</dbReference>
<name>A0A6J0HLZ4_9PASS</name>
<evidence type="ECO:0000256" key="1">
    <source>
        <dbReference type="ARBA" id="ARBA00005690"/>
    </source>
</evidence>
<dbReference type="SUPFAM" id="SSF50249">
    <property type="entry name" value="Nucleic acid-binding proteins"/>
    <property type="match status" value="1"/>
</dbReference>
<evidence type="ECO:0000313" key="9">
    <source>
        <dbReference type="RefSeq" id="XP_017675095.1"/>
    </source>
</evidence>
<dbReference type="CDD" id="cd04476">
    <property type="entry name" value="RPA1_DBD_C"/>
    <property type="match status" value="1"/>
</dbReference>
<dbReference type="GO" id="GO:0005737">
    <property type="term" value="C:cytoplasm"/>
    <property type="evidence" value="ECO:0007669"/>
    <property type="project" value="TreeGrafter"/>
</dbReference>
<dbReference type="InterPro" id="IPR012340">
    <property type="entry name" value="NA-bd_OB-fold"/>
</dbReference>
<evidence type="ECO:0000256" key="4">
    <source>
        <dbReference type="ARBA" id="ARBA00022833"/>
    </source>
</evidence>
<evidence type="ECO:0000256" key="3">
    <source>
        <dbReference type="ARBA" id="ARBA00022771"/>
    </source>
</evidence>
<sequence length="980" mass="107508">MSSVKGLLAASVISIQNSCFIYPACQNCLSRLILDPRRFNCLKCGCTGEAKDASYRYRLSLKIADTSDLFDITVFGSCLDPFFGVTAENLQRYIQDFSQLSGETNAEAPTGLLVQAVETCFIGKRFIFGLKGCAREDGGCSAASSILQNCSRTNRSTKNLTACQIFLPNAAVTGFTVISYLDHLLQSAKLRSGNNTSYLPDASSAPMDEPLSELSSLSSLNRNSCFVQSSGRESFLGSWQQSFSLTSSVAWVTAEDFPTLEVGKLVSEQHEEEARPVSAELCSVSLSNQNPWDSQFCSSSVKEGDKEKDNELNSQLSWIDSISVTGKLERVPSPRSEYSQGNCSRLLQHPLESEVKHIYLKTNSRNYCYPEKFHNSFVYKKGASAPNHVTVAGVSQVGSMLWEELPFSESLNDLLARIEDSKDIVTSPSLDAGRYALLEHRKLSVNLNKSCPRQTPVAGDLPRSISGRFLPPAENDSWDSWENTLLACLQSNPPSDEVPQCESSSGVFSSTIKECGSPCFISNPHLPLMSLSSPVTSEPSLSESRCVQSKEADSDTSDSSWSFISLHGETSCLKRSKAATCVHSAHDSCLAACENKENYSSTASQKTDLTFTGAWDSDPPTPHNTSGIYKRELKPLTMLSDNTFKSVRRREVQWNSVFPEGSYNASADLFDASAREVSKPVEFLNKSCNSLIQEDTLTEKVTAPELVLCPGGVPCNSSKLTSSLHRSPRAFSKHSTPIARSFHDSECSSVSAQDFVPYSQSTPVTKPLQKVWPGGERSSFVTLFTPKNPTKVHSKCKRSRSSFQNTLLQQLTGKLVKRGRPSSREDKESSSSASQQFLNSQLPANFEEWIPPSSNKRHNPTVPLNLKRMCWATDLQSTCGHTGRDPVPESRENSEDCANFAQNKRLSPGDTASVVRTPLSAGVTNALFLKDTVLETCSPSECKNRLSSGNYSGGILERPTGWSPELFFQARTPFSNKPKY</sequence>
<keyword evidence="3" id="KW-0863">Zinc-finger</keyword>
<keyword evidence="2" id="KW-0479">Metal-binding</keyword>
<feature type="domain" description="Replication factor A C-terminal" evidence="7">
    <location>
        <begin position="9"/>
        <end position="94"/>
    </location>
</feature>
<evidence type="ECO:0000256" key="6">
    <source>
        <dbReference type="SAM" id="MobiDB-lite"/>
    </source>
</evidence>
<feature type="region of interest" description="Disordered" evidence="6">
    <location>
        <begin position="539"/>
        <end position="559"/>
    </location>
</feature>
<dbReference type="InterPro" id="IPR013955">
    <property type="entry name" value="Rep_factor-A_C"/>
</dbReference>
<accession>A0A6J0HLZ4</accession>
<dbReference type="GO" id="GO:0005634">
    <property type="term" value="C:nucleus"/>
    <property type="evidence" value="ECO:0007669"/>
    <property type="project" value="TreeGrafter"/>
</dbReference>
<keyword evidence="8" id="KW-1185">Reference proteome</keyword>
<proteinExistence type="inferred from homology"/>
<dbReference type="InterPro" id="IPR047192">
    <property type="entry name" value="Euk_RPA1_DBD_C"/>
</dbReference>
<evidence type="ECO:0000259" key="7">
    <source>
        <dbReference type="Pfam" id="PF08646"/>
    </source>
</evidence>
<dbReference type="GeneID" id="108499595"/>
<dbReference type="PANTHER" id="PTHR35537:SF1">
    <property type="entry name" value="DNA DAMAGE-INDUCED APOPTOSIS SUPPRESSOR PROTEIN"/>
    <property type="match status" value="1"/>
</dbReference>
<organism evidence="8 9">
    <name type="scientific">Lepidothrix coronata</name>
    <name type="common">blue-crowned manakin</name>
    <dbReference type="NCBI Taxonomy" id="321398"/>
    <lineage>
        <taxon>Eukaryota</taxon>
        <taxon>Metazoa</taxon>
        <taxon>Chordata</taxon>
        <taxon>Craniata</taxon>
        <taxon>Vertebrata</taxon>
        <taxon>Euteleostomi</taxon>
        <taxon>Archelosauria</taxon>
        <taxon>Archosauria</taxon>
        <taxon>Dinosauria</taxon>
        <taxon>Saurischia</taxon>
        <taxon>Theropoda</taxon>
        <taxon>Coelurosauria</taxon>
        <taxon>Aves</taxon>
        <taxon>Neognathae</taxon>
        <taxon>Neoaves</taxon>
        <taxon>Telluraves</taxon>
        <taxon>Australaves</taxon>
        <taxon>Passeriformes</taxon>
        <taxon>Pipridae</taxon>
        <taxon>Lepidothrix</taxon>
    </lineage>
</organism>
<keyword evidence="5" id="KW-0238">DNA-binding</keyword>
<dbReference type="Pfam" id="PF08646">
    <property type="entry name" value="Rep_fac-A_C"/>
    <property type="match status" value="1"/>
</dbReference>
<evidence type="ECO:0000313" key="8">
    <source>
        <dbReference type="Proteomes" id="UP000504624"/>
    </source>
</evidence>
<protein>
    <submittedName>
        <fullName evidence="9">DNA damage-induced apoptosis suppressor protein</fullName>
    </submittedName>
</protein>
<dbReference type="GO" id="GO:0008270">
    <property type="term" value="F:zinc ion binding"/>
    <property type="evidence" value="ECO:0007669"/>
    <property type="project" value="UniProtKB-KW"/>
</dbReference>
<evidence type="ECO:0000256" key="5">
    <source>
        <dbReference type="ARBA" id="ARBA00023125"/>
    </source>
</evidence>
<dbReference type="PANTHER" id="PTHR35537">
    <property type="entry name" value="DNA DAMAGE-INDUCIBLE APOPTOSIS SUPPRESSOR PROTEIN DDIAS"/>
    <property type="match status" value="1"/>
</dbReference>
<evidence type="ECO:0000256" key="2">
    <source>
        <dbReference type="ARBA" id="ARBA00022723"/>
    </source>
</evidence>
<dbReference type="OrthoDB" id="9948238at2759"/>
<dbReference type="Proteomes" id="UP000504624">
    <property type="component" value="Unplaced"/>
</dbReference>